<evidence type="ECO:0000256" key="9">
    <source>
        <dbReference type="ARBA" id="ARBA00025752"/>
    </source>
</evidence>
<protein>
    <submittedName>
        <fullName evidence="12">Auxin efflux carrier family protein, putative</fullName>
    </submittedName>
</protein>
<organism evidence="12 13">
    <name type="scientific">Theobroma cacao</name>
    <name type="common">Cacao</name>
    <name type="synonym">Cocoa</name>
    <dbReference type="NCBI Taxonomy" id="3641"/>
    <lineage>
        <taxon>Eukaryota</taxon>
        <taxon>Viridiplantae</taxon>
        <taxon>Streptophyta</taxon>
        <taxon>Embryophyta</taxon>
        <taxon>Tracheophyta</taxon>
        <taxon>Spermatophyta</taxon>
        <taxon>Magnoliopsida</taxon>
        <taxon>eudicotyledons</taxon>
        <taxon>Gunneridae</taxon>
        <taxon>Pentapetalae</taxon>
        <taxon>rosids</taxon>
        <taxon>malvids</taxon>
        <taxon>Malvales</taxon>
        <taxon>Malvaceae</taxon>
        <taxon>Byttnerioideae</taxon>
        <taxon>Theobroma</taxon>
    </lineage>
</organism>
<accession>A0A061FPY8</accession>
<keyword evidence="4" id="KW-0256">Endoplasmic reticulum</keyword>
<dbReference type="eggNOG" id="KOG2722">
    <property type="taxonomic scope" value="Eukaryota"/>
</dbReference>
<evidence type="ECO:0000256" key="1">
    <source>
        <dbReference type="ARBA" id="ARBA00004477"/>
    </source>
</evidence>
<evidence type="ECO:0000256" key="6">
    <source>
        <dbReference type="ARBA" id="ARBA00023136"/>
    </source>
</evidence>
<dbReference type="Gramene" id="EOY18978">
    <property type="protein sequence ID" value="EOY18978"/>
    <property type="gene ID" value="TCM_043533"/>
</dbReference>
<keyword evidence="3 11" id="KW-0812">Transmembrane</keyword>
<sequence>MPVLKIILIIAIGLLLALDRVKLLGPEAKRHLNKIVFYVFTPALAASSLAETMTFKSFTTLWFMPVNILITFVLGSALAWLLIKITRTPKHLQGIFIGCSSADLASLPLIMVPAVCEEPSNPFGDQSVCSTNAKPYASLSLSIGAIFMWSYVYGIMRMYANKSIESSTTVINSPRDTSETVSGSRTQAALPSSGCNTSHLPRTLSGERSTKMSGLKKIMPRIKMISGKIDLKKVFAPTAVAAVMPKCLHCWVYNRAVSTIRKLMIGNSAPLRVIDSSAYILGKIINMMISGEANLLTGLKGSDVSRNVIIGIIAVRNIFLPLSGIGVVKAAHHFGLVGSDSLYQFVLMLQILVSLLNKLISTDLIQLLAGTMAQLFQLGQGETSMIMLWTSVTAAVTLTLWSTFFMWLLA</sequence>
<comment type="subcellular location">
    <subcellularLocation>
        <location evidence="1">Endoplasmic reticulum membrane</location>
        <topology evidence="1">Multi-pass membrane protein</topology>
    </subcellularLocation>
</comment>
<keyword evidence="5 11" id="KW-1133">Transmembrane helix</keyword>
<dbReference type="GO" id="GO:0009734">
    <property type="term" value="P:auxin-activated signaling pathway"/>
    <property type="evidence" value="ECO:0007669"/>
    <property type="project" value="UniProtKB-KW"/>
</dbReference>
<comment type="similarity">
    <text evidence="9">Belongs to the auxin efflux carrier (TC 2.A.69.2) family.</text>
</comment>
<feature type="transmembrane region" description="Helical" evidence="11">
    <location>
        <begin position="6"/>
        <end position="23"/>
    </location>
</feature>
<feature type="transmembrane region" description="Helical" evidence="11">
    <location>
        <begin position="308"/>
        <end position="330"/>
    </location>
</feature>
<comment type="function">
    <text evidence="8">Involved in cellular auxin homeostasis by regulating auxin metabolism. Regulates intracellular auxin accumulation at the endoplasmic reticulum and thus auxin availability for nuclear auxin signaling.</text>
</comment>
<feature type="transmembrane region" description="Helical" evidence="11">
    <location>
        <begin position="95"/>
        <end position="115"/>
    </location>
</feature>
<feature type="compositionally biased region" description="Polar residues" evidence="10">
    <location>
        <begin position="170"/>
        <end position="200"/>
    </location>
</feature>
<feature type="transmembrane region" description="Helical" evidence="11">
    <location>
        <begin position="386"/>
        <end position="409"/>
    </location>
</feature>
<dbReference type="InParanoid" id="A0A061FPY8"/>
<dbReference type="GO" id="GO:0080162">
    <property type="term" value="P:endoplasmic reticulum to cytosol auxin transport"/>
    <property type="evidence" value="ECO:0007669"/>
    <property type="project" value="InterPro"/>
</dbReference>
<feature type="region of interest" description="Disordered" evidence="10">
    <location>
        <begin position="170"/>
        <end position="203"/>
    </location>
</feature>
<keyword evidence="13" id="KW-1185">Reference proteome</keyword>
<proteinExistence type="inferred from homology"/>
<keyword evidence="2" id="KW-0813">Transport</keyword>
<dbReference type="InterPro" id="IPR004776">
    <property type="entry name" value="Mem_transp_PIN-like"/>
</dbReference>
<dbReference type="GO" id="GO:0016020">
    <property type="term" value="C:membrane"/>
    <property type="evidence" value="ECO:0000318"/>
    <property type="project" value="GO_Central"/>
</dbReference>
<dbReference type="EMBL" id="CM001888">
    <property type="protein sequence ID" value="EOY18978.1"/>
    <property type="molecule type" value="Genomic_DNA"/>
</dbReference>
<keyword evidence="7" id="KW-0927">Auxin signaling pathway</keyword>
<dbReference type="GO" id="GO:0022857">
    <property type="term" value="F:transmembrane transporter activity"/>
    <property type="evidence" value="ECO:0000318"/>
    <property type="project" value="GO_Central"/>
</dbReference>
<gene>
    <name evidence="12" type="ORF">TCM_043533</name>
</gene>
<evidence type="ECO:0000256" key="7">
    <source>
        <dbReference type="ARBA" id="ARBA00023294"/>
    </source>
</evidence>
<dbReference type="AlphaFoldDB" id="A0A061FPY8"/>
<evidence type="ECO:0000256" key="10">
    <source>
        <dbReference type="SAM" id="MobiDB-lite"/>
    </source>
</evidence>
<dbReference type="STRING" id="3641.A0A061FPY8"/>
<evidence type="ECO:0000256" key="5">
    <source>
        <dbReference type="ARBA" id="ARBA00022989"/>
    </source>
</evidence>
<feature type="transmembrane region" description="Helical" evidence="11">
    <location>
        <begin position="35"/>
        <end position="55"/>
    </location>
</feature>
<evidence type="ECO:0000256" key="3">
    <source>
        <dbReference type="ARBA" id="ARBA00022692"/>
    </source>
</evidence>
<dbReference type="Pfam" id="PF03547">
    <property type="entry name" value="Mem_trans"/>
    <property type="match status" value="1"/>
</dbReference>
<dbReference type="HOGENOM" id="CLU_044945_0_0_1"/>
<evidence type="ECO:0000256" key="8">
    <source>
        <dbReference type="ARBA" id="ARBA00025100"/>
    </source>
</evidence>
<name>A0A061FPY8_THECC</name>
<dbReference type="PANTHER" id="PTHR31651">
    <property type="match status" value="1"/>
</dbReference>
<keyword evidence="6 11" id="KW-0472">Membrane</keyword>
<dbReference type="GO" id="GO:0005789">
    <property type="term" value="C:endoplasmic reticulum membrane"/>
    <property type="evidence" value="ECO:0007669"/>
    <property type="project" value="UniProtKB-SubCell"/>
</dbReference>
<feature type="transmembrane region" description="Helical" evidence="11">
    <location>
        <begin position="61"/>
        <end position="83"/>
    </location>
</feature>
<dbReference type="PANTHER" id="PTHR31651:SF20">
    <property type="entry name" value="EFFLUX CARRIER FAMILY PROTEIN, PUTATIVE-RELATED"/>
    <property type="match status" value="1"/>
</dbReference>
<feature type="transmembrane region" description="Helical" evidence="11">
    <location>
        <begin position="342"/>
        <end position="365"/>
    </location>
</feature>
<evidence type="ECO:0000256" key="4">
    <source>
        <dbReference type="ARBA" id="ARBA00022824"/>
    </source>
</evidence>
<dbReference type="Proteomes" id="UP000026915">
    <property type="component" value="Chromosome 10"/>
</dbReference>
<reference evidence="12 13" key="1">
    <citation type="journal article" date="2013" name="Genome Biol.">
        <title>The genome sequence of the most widely cultivated cacao type and its use to identify candidate genes regulating pod color.</title>
        <authorList>
            <person name="Motamayor J.C."/>
            <person name="Mockaitis K."/>
            <person name="Schmutz J."/>
            <person name="Haiminen N."/>
            <person name="Iii D.L."/>
            <person name="Cornejo O."/>
            <person name="Findley S.D."/>
            <person name="Zheng P."/>
            <person name="Utro F."/>
            <person name="Royaert S."/>
            <person name="Saski C."/>
            <person name="Jenkins J."/>
            <person name="Podicheti R."/>
            <person name="Zhao M."/>
            <person name="Scheffler B.E."/>
            <person name="Stack J.C."/>
            <person name="Feltus F.A."/>
            <person name="Mustiga G.M."/>
            <person name="Amores F."/>
            <person name="Phillips W."/>
            <person name="Marelli J.P."/>
            <person name="May G.D."/>
            <person name="Shapiro H."/>
            <person name="Ma J."/>
            <person name="Bustamante C.D."/>
            <person name="Schnell R.J."/>
            <person name="Main D."/>
            <person name="Gilbert D."/>
            <person name="Parida L."/>
            <person name="Kuhn D.N."/>
        </authorList>
    </citation>
    <scope>NUCLEOTIDE SEQUENCE [LARGE SCALE GENOMIC DNA]</scope>
    <source>
        <strain evidence="13">cv. Matina 1-6</strain>
    </source>
</reference>
<evidence type="ECO:0000313" key="12">
    <source>
        <dbReference type="EMBL" id="EOY18978.1"/>
    </source>
</evidence>
<dbReference type="InterPro" id="IPR045033">
    <property type="entry name" value="PILS1/3/4/5/7"/>
</dbReference>
<feature type="transmembrane region" description="Helical" evidence="11">
    <location>
        <begin position="135"/>
        <end position="156"/>
    </location>
</feature>
<evidence type="ECO:0000256" key="2">
    <source>
        <dbReference type="ARBA" id="ARBA00022448"/>
    </source>
</evidence>
<evidence type="ECO:0000256" key="11">
    <source>
        <dbReference type="SAM" id="Phobius"/>
    </source>
</evidence>
<evidence type="ECO:0000313" key="13">
    <source>
        <dbReference type="Proteomes" id="UP000026915"/>
    </source>
</evidence>